<name>A0A1X3JIG7_ECOLX</name>
<comment type="caution">
    <text evidence="1">The sequence shown here is derived from an EMBL/GenBank/DDBJ whole genome shotgun (WGS) entry which is preliminary data.</text>
</comment>
<evidence type="ECO:0000313" key="2">
    <source>
        <dbReference type="Proteomes" id="UP000193045"/>
    </source>
</evidence>
<organism evidence="1 2">
    <name type="scientific">Escherichia coli H386</name>
    <dbReference type="NCBI Taxonomy" id="656397"/>
    <lineage>
        <taxon>Bacteria</taxon>
        <taxon>Pseudomonadati</taxon>
        <taxon>Pseudomonadota</taxon>
        <taxon>Gammaproteobacteria</taxon>
        <taxon>Enterobacterales</taxon>
        <taxon>Enterobacteriaceae</taxon>
        <taxon>Escherichia</taxon>
    </lineage>
</organism>
<dbReference type="AlphaFoldDB" id="A0A1X3JIG7"/>
<sequence length="51" mass="5822">MAALVVTWFNPVKEAFYMHLLAAGKTKKVALVDCMRKLLTILNAMLRKNEE</sequence>
<reference evidence="1 2" key="1">
    <citation type="submission" date="2010-04" db="EMBL/GenBank/DDBJ databases">
        <title>The Genome Sequence of Escherichia coli H386.</title>
        <authorList>
            <consortium name="The Broad Institute Genome Sequencing Platform"/>
            <consortium name="The Broad Institute Genome Sequencing Center for Infectious Disease"/>
            <person name="Feldgarden M."/>
            <person name="Gordon D.M."/>
            <person name="Johnson J.R."/>
            <person name="Johnston B.D."/>
            <person name="Young S."/>
            <person name="Zeng Q."/>
            <person name="Koehrsen M."/>
            <person name="Alvarado L."/>
            <person name="Berlin A.M."/>
            <person name="Borenstein D."/>
            <person name="Chapman S.B."/>
            <person name="Chen Z."/>
            <person name="Engels R."/>
            <person name="Freedman E."/>
            <person name="Gellesch M."/>
            <person name="Goldberg J."/>
            <person name="Griggs A."/>
            <person name="Gujja S."/>
            <person name="Heilman E.R."/>
            <person name="Heiman D.I."/>
            <person name="Hepburn T.A."/>
            <person name="Howarth C."/>
            <person name="Jen D."/>
            <person name="Larson L."/>
            <person name="Mehta T."/>
            <person name="Park D."/>
            <person name="Pearson M."/>
            <person name="Richards J."/>
            <person name="Roberts A."/>
            <person name="Saif S."/>
            <person name="Shea T.D."/>
            <person name="Shenoy N."/>
            <person name="Sisk P."/>
            <person name="Stolte C."/>
            <person name="Sykes S.N."/>
            <person name="Walk T."/>
            <person name="White J."/>
            <person name="Yandava C."/>
            <person name="Haas B."/>
            <person name="Henn M.R."/>
            <person name="Nusbaum C."/>
            <person name="Birren B."/>
        </authorList>
    </citation>
    <scope>NUCLEOTIDE SEQUENCE [LARGE SCALE GENOMIC DNA]</scope>
    <source>
        <strain evidence="1 2">H386</strain>
    </source>
</reference>
<protein>
    <submittedName>
        <fullName evidence="1">Transposase</fullName>
    </submittedName>
</protein>
<dbReference type="Proteomes" id="UP000193045">
    <property type="component" value="Unassembled WGS sequence"/>
</dbReference>
<proteinExistence type="predicted"/>
<evidence type="ECO:0000313" key="1">
    <source>
        <dbReference type="EMBL" id="OSL11655.1"/>
    </source>
</evidence>
<gene>
    <name evidence="1" type="ORF">ECVG_04558</name>
</gene>
<accession>A0A1X3JIG7</accession>
<dbReference type="EMBL" id="ADJB01000046">
    <property type="protein sequence ID" value="OSL11655.1"/>
    <property type="molecule type" value="Genomic_DNA"/>
</dbReference>